<evidence type="ECO:0000256" key="11">
    <source>
        <dbReference type="ARBA" id="ARBA00023268"/>
    </source>
</evidence>
<dbReference type="InterPro" id="IPR020631">
    <property type="entry name" value="THF_DH/CycHdrlase_NAD-bd_dom"/>
</dbReference>
<comment type="catalytic activity">
    <reaction evidence="12">
        <text>(6R)-5,10-methenyltetrahydrofolate + H2O = (6R)-10-formyltetrahydrofolate + H(+)</text>
        <dbReference type="Rhea" id="RHEA:23700"/>
        <dbReference type="ChEBI" id="CHEBI:15377"/>
        <dbReference type="ChEBI" id="CHEBI:15378"/>
        <dbReference type="ChEBI" id="CHEBI:57455"/>
        <dbReference type="ChEBI" id="CHEBI:195366"/>
        <dbReference type="EC" id="3.5.4.9"/>
    </reaction>
</comment>
<evidence type="ECO:0000259" key="13">
    <source>
        <dbReference type="Pfam" id="PF00763"/>
    </source>
</evidence>
<evidence type="ECO:0000256" key="3">
    <source>
        <dbReference type="ARBA" id="ARBA00022563"/>
    </source>
</evidence>
<dbReference type="GO" id="GO:0035999">
    <property type="term" value="P:tetrahydrofolate interconversion"/>
    <property type="evidence" value="ECO:0007669"/>
    <property type="project" value="UniProtKB-UniRule"/>
</dbReference>
<dbReference type="SUPFAM" id="SSF53223">
    <property type="entry name" value="Aminoacid dehydrogenase-like, N-terminal domain"/>
    <property type="match status" value="1"/>
</dbReference>
<dbReference type="FunFam" id="3.40.50.10860:FF:000005">
    <property type="entry name" value="C-1-tetrahydrofolate synthase, cytoplasmic, putative"/>
    <property type="match status" value="1"/>
</dbReference>
<evidence type="ECO:0000256" key="1">
    <source>
        <dbReference type="ARBA" id="ARBA00004777"/>
    </source>
</evidence>
<comment type="catalytic activity">
    <reaction evidence="12">
        <text>(6R)-5,10-methylene-5,6,7,8-tetrahydrofolate + NADP(+) = (6R)-5,10-methenyltetrahydrofolate + NADPH</text>
        <dbReference type="Rhea" id="RHEA:22812"/>
        <dbReference type="ChEBI" id="CHEBI:15636"/>
        <dbReference type="ChEBI" id="CHEBI:57455"/>
        <dbReference type="ChEBI" id="CHEBI:57783"/>
        <dbReference type="ChEBI" id="CHEBI:58349"/>
        <dbReference type="EC" id="1.5.1.5"/>
    </reaction>
</comment>
<dbReference type="GO" id="GO:0009086">
    <property type="term" value="P:methionine biosynthetic process"/>
    <property type="evidence" value="ECO:0007669"/>
    <property type="project" value="UniProtKB-KW"/>
</dbReference>
<evidence type="ECO:0000256" key="12">
    <source>
        <dbReference type="HAMAP-Rule" id="MF_01576"/>
    </source>
</evidence>
<comment type="function">
    <text evidence="12">Catalyzes the oxidation of 5,10-methylenetetrahydrofolate to 5,10-methenyltetrahydrofolate and then the hydrolysis of 5,10-methenyltetrahydrofolate to 10-formyltetrahydrofolate.</text>
</comment>
<keyword evidence="9 12" id="KW-0368">Histidine biosynthesis</keyword>
<dbReference type="GO" id="GO:0004477">
    <property type="term" value="F:methenyltetrahydrofolate cyclohydrolase activity"/>
    <property type="evidence" value="ECO:0007669"/>
    <property type="project" value="UniProtKB-UniRule"/>
</dbReference>
<dbReference type="Pfam" id="PF02882">
    <property type="entry name" value="THF_DHG_CYH_C"/>
    <property type="match status" value="1"/>
</dbReference>
<evidence type="ECO:0000256" key="5">
    <source>
        <dbReference type="ARBA" id="ARBA00022755"/>
    </source>
</evidence>
<keyword evidence="8 12" id="KW-0560">Oxidoreductase</keyword>
<evidence type="ECO:0000256" key="4">
    <source>
        <dbReference type="ARBA" id="ARBA00022605"/>
    </source>
</evidence>
<dbReference type="PANTHER" id="PTHR48099">
    <property type="entry name" value="C-1-TETRAHYDROFOLATE SYNTHASE, CYTOPLASMIC-RELATED"/>
    <property type="match status" value="1"/>
</dbReference>
<feature type="binding site" evidence="12">
    <location>
        <begin position="165"/>
        <end position="167"/>
    </location>
    <ligand>
        <name>NADP(+)</name>
        <dbReference type="ChEBI" id="CHEBI:58349"/>
    </ligand>
</feature>
<evidence type="ECO:0000313" key="15">
    <source>
        <dbReference type="EMBL" id="PKY89589.1"/>
    </source>
</evidence>
<protein>
    <recommendedName>
        <fullName evidence="12">Bifunctional protein FolD</fullName>
    </recommendedName>
    <domain>
        <recommendedName>
            <fullName evidence="12">Methylenetetrahydrofolate dehydrogenase</fullName>
            <ecNumber evidence="12">1.5.1.5</ecNumber>
        </recommendedName>
    </domain>
    <domain>
        <recommendedName>
            <fullName evidence="12">Methenyltetrahydrofolate cyclohydrolase</fullName>
            <ecNumber evidence="12">3.5.4.9</ecNumber>
        </recommendedName>
    </domain>
</protein>
<dbReference type="InterPro" id="IPR020867">
    <property type="entry name" value="THF_DH/CycHdrlase_CS"/>
</dbReference>
<feature type="domain" description="Tetrahydrofolate dehydrogenase/cyclohydrolase NAD(P)-binding" evidence="14">
    <location>
        <begin position="139"/>
        <end position="279"/>
    </location>
</feature>
<feature type="domain" description="Tetrahydrofolate dehydrogenase/cyclohydrolase catalytic" evidence="13">
    <location>
        <begin position="6"/>
        <end position="120"/>
    </location>
</feature>
<dbReference type="GO" id="GO:0005829">
    <property type="term" value="C:cytosol"/>
    <property type="evidence" value="ECO:0007669"/>
    <property type="project" value="TreeGrafter"/>
</dbReference>
<keyword evidence="10 12" id="KW-0486">Methionine biosynthesis</keyword>
<evidence type="ECO:0000256" key="10">
    <source>
        <dbReference type="ARBA" id="ARBA00023167"/>
    </source>
</evidence>
<keyword evidence="6 12" id="KW-0378">Hydrolase</keyword>
<comment type="pathway">
    <text evidence="1 12">One-carbon metabolism; tetrahydrofolate interconversion.</text>
</comment>
<keyword evidence="5 12" id="KW-0658">Purine biosynthesis</keyword>
<gene>
    <name evidence="12" type="primary">folD</name>
    <name evidence="15" type="ORF">CYJ57_03445</name>
</gene>
<dbReference type="PROSITE" id="PS00767">
    <property type="entry name" value="THF_DHG_CYH_2"/>
    <property type="match status" value="1"/>
</dbReference>
<evidence type="ECO:0000256" key="7">
    <source>
        <dbReference type="ARBA" id="ARBA00022857"/>
    </source>
</evidence>
<dbReference type="UniPathway" id="UPA00193"/>
<dbReference type="CDD" id="cd01080">
    <property type="entry name" value="NAD_bind_m-THF_DH_Cyclohyd"/>
    <property type="match status" value="1"/>
</dbReference>
<dbReference type="PRINTS" id="PR00085">
    <property type="entry name" value="THFDHDRGNASE"/>
</dbReference>
<dbReference type="EC" id="3.5.4.9" evidence="12"/>
<proteinExistence type="inferred from homology"/>
<keyword evidence="11 12" id="KW-0511">Multifunctional enzyme</keyword>
<dbReference type="RefSeq" id="WP_006702182.1">
    <property type="nucleotide sequence ID" value="NZ_PKHE01000006.1"/>
</dbReference>
<dbReference type="SUPFAM" id="SSF51735">
    <property type="entry name" value="NAD(P)-binding Rossmann-fold domains"/>
    <property type="match status" value="1"/>
</dbReference>
<dbReference type="Gene3D" id="3.40.50.10860">
    <property type="entry name" value="Leucine Dehydrogenase, chain A, domain 1"/>
    <property type="match status" value="1"/>
</dbReference>
<dbReference type="FunFam" id="3.40.50.720:FF:000094">
    <property type="entry name" value="Bifunctional protein FolD"/>
    <property type="match status" value="1"/>
</dbReference>
<dbReference type="GO" id="GO:0004488">
    <property type="term" value="F:methylenetetrahydrofolate dehydrogenase (NADP+) activity"/>
    <property type="evidence" value="ECO:0007669"/>
    <property type="project" value="UniProtKB-UniRule"/>
</dbReference>
<comment type="caution">
    <text evidence="15">The sequence shown here is derived from an EMBL/GenBank/DDBJ whole genome shotgun (WGS) entry which is preliminary data.</text>
</comment>
<evidence type="ECO:0000259" key="14">
    <source>
        <dbReference type="Pfam" id="PF02882"/>
    </source>
</evidence>
<comment type="similarity">
    <text evidence="12">Belongs to the tetrahydrofolate dehydrogenase/cyclohydrolase family.</text>
</comment>
<sequence length="293" mass="31456">MVAQIIDGRSYSKELTAQYADAVEKLKAKGITPKLVVVTVGNDEASIIYDEQKRKRCNKIGMDFEAFYLDKDITQEELNAKIRELNEDDSVSGIFVSAPLPGDLSHQEVSRVIDPDKDVDGFSPVNLGKIVAGSGQLFPCTPRGVMKLLKHYNVELKGKDIAVIGKSPVVGLPLSILLMNEDATVTPCHLSTKDTNSYVRNADIVISAAGVPDLVHGDNLKEGVVVVDVGINRLEDGSIVGDVNYDSAAEKASLITPVPGGVGPMTVAMLLEQTIECACIHNGLKLEDVLEDA</sequence>
<keyword evidence="4 12" id="KW-0028">Amino-acid biosynthesis</keyword>
<dbReference type="InterPro" id="IPR020630">
    <property type="entry name" value="THF_DH/CycHdrlase_cat_dom"/>
</dbReference>
<dbReference type="EMBL" id="PKHE01000006">
    <property type="protein sequence ID" value="PKY89589.1"/>
    <property type="molecule type" value="Genomic_DNA"/>
</dbReference>
<dbReference type="GO" id="GO:0000105">
    <property type="term" value="P:L-histidine biosynthetic process"/>
    <property type="evidence" value="ECO:0007669"/>
    <property type="project" value="UniProtKB-KW"/>
</dbReference>
<evidence type="ECO:0000256" key="6">
    <source>
        <dbReference type="ARBA" id="ARBA00022801"/>
    </source>
</evidence>
<name>A0A2I1K1Q2_9LACT</name>
<dbReference type="Gene3D" id="3.40.50.720">
    <property type="entry name" value="NAD(P)-binding Rossmann-like Domain"/>
    <property type="match status" value="1"/>
</dbReference>
<dbReference type="Proteomes" id="UP000234384">
    <property type="component" value="Unassembled WGS sequence"/>
</dbReference>
<dbReference type="AlphaFoldDB" id="A0A2I1K1Q2"/>
<organism evidence="15 16">
    <name type="scientific">Falseniella ignava</name>
    <dbReference type="NCBI Taxonomy" id="137730"/>
    <lineage>
        <taxon>Bacteria</taxon>
        <taxon>Bacillati</taxon>
        <taxon>Bacillota</taxon>
        <taxon>Bacilli</taxon>
        <taxon>Lactobacillales</taxon>
        <taxon>Aerococcaceae</taxon>
        <taxon>Falseniella</taxon>
    </lineage>
</organism>
<comment type="subunit">
    <text evidence="2 12">Homodimer.</text>
</comment>
<dbReference type="PANTHER" id="PTHR48099:SF5">
    <property type="entry name" value="C-1-TETRAHYDROFOLATE SYNTHASE, CYTOPLASMIC"/>
    <property type="match status" value="1"/>
</dbReference>
<dbReference type="InterPro" id="IPR000672">
    <property type="entry name" value="THF_DH/CycHdrlase"/>
</dbReference>
<dbReference type="InterPro" id="IPR036291">
    <property type="entry name" value="NAD(P)-bd_dom_sf"/>
</dbReference>
<dbReference type="HAMAP" id="MF_01576">
    <property type="entry name" value="THF_DHG_CYH"/>
    <property type="match status" value="1"/>
</dbReference>
<accession>A0A2I1K1Q2</accession>
<comment type="caution">
    <text evidence="12">Lacks conserved residue(s) required for the propagation of feature annotation.</text>
</comment>
<evidence type="ECO:0000256" key="9">
    <source>
        <dbReference type="ARBA" id="ARBA00023102"/>
    </source>
</evidence>
<evidence type="ECO:0000256" key="2">
    <source>
        <dbReference type="ARBA" id="ARBA00011738"/>
    </source>
</evidence>
<keyword evidence="3 12" id="KW-0554">One-carbon metabolism</keyword>
<dbReference type="EC" id="1.5.1.5" evidence="12"/>
<feature type="binding site" evidence="12">
    <location>
        <position position="231"/>
    </location>
    <ligand>
        <name>NADP(+)</name>
        <dbReference type="ChEBI" id="CHEBI:58349"/>
    </ligand>
</feature>
<dbReference type="GO" id="GO:0006164">
    <property type="term" value="P:purine nucleotide biosynthetic process"/>
    <property type="evidence" value="ECO:0007669"/>
    <property type="project" value="UniProtKB-KW"/>
</dbReference>
<evidence type="ECO:0000313" key="16">
    <source>
        <dbReference type="Proteomes" id="UP000234384"/>
    </source>
</evidence>
<reference evidence="15 16" key="1">
    <citation type="submission" date="2017-12" db="EMBL/GenBank/DDBJ databases">
        <title>Phylogenetic diversity of female urinary microbiome.</title>
        <authorList>
            <person name="Thomas-White K."/>
            <person name="Wolfe A.J."/>
        </authorList>
    </citation>
    <scope>NUCLEOTIDE SEQUENCE [LARGE SCALE GENOMIC DNA]</scope>
    <source>
        <strain evidence="15 16">UMB0898</strain>
    </source>
</reference>
<evidence type="ECO:0000256" key="8">
    <source>
        <dbReference type="ARBA" id="ARBA00023002"/>
    </source>
</evidence>
<keyword evidence="7 12" id="KW-0521">NADP</keyword>
<dbReference type="InterPro" id="IPR046346">
    <property type="entry name" value="Aminoacid_DH-like_N_sf"/>
</dbReference>
<dbReference type="OrthoDB" id="9803580at2"/>
<dbReference type="Pfam" id="PF00763">
    <property type="entry name" value="THF_DHG_CYH"/>
    <property type="match status" value="1"/>
</dbReference>